<protein>
    <recommendedName>
        <fullName evidence="7">UDP-N-acetylmuramoylalanine--D-glutamate ligase</fullName>
        <ecNumber evidence="7">6.3.2.9</ecNumber>
    </recommendedName>
</protein>
<evidence type="ECO:0000313" key="11">
    <source>
        <dbReference type="Proteomes" id="UP001324634"/>
    </source>
</evidence>
<dbReference type="SUPFAM" id="SSF51984">
    <property type="entry name" value="MurCD N-terminal domain"/>
    <property type="match status" value="1"/>
</dbReference>
<dbReference type="InterPro" id="IPR036615">
    <property type="entry name" value="Mur_ligase_C_dom_sf"/>
</dbReference>
<evidence type="ECO:0000256" key="3">
    <source>
        <dbReference type="ARBA" id="ARBA00022490"/>
    </source>
</evidence>
<dbReference type="Gene3D" id="3.40.1190.10">
    <property type="entry name" value="Mur-like, catalytic domain"/>
    <property type="match status" value="1"/>
</dbReference>
<comment type="catalytic activity">
    <reaction evidence="7">
        <text>UDP-N-acetyl-alpha-D-muramoyl-L-alanine + D-glutamate + ATP = UDP-N-acetyl-alpha-D-muramoyl-L-alanyl-D-glutamate + ADP + phosphate + H(+)</text>
        <dbReference type="Rhea" id="RHEA:16429"/>
        <dbReference type="ChEBI" id="CHEBI:15378"/>
        <dbReference type="ChEBI" id="CHEBI:29986"/>
        <dbReference type="ChEBI" id="CHEBI:30616"/>
        <dbReference type="ChEBI" id="CHEBI:43474"/>
        <dbReference type="ChEBI" id="CHEBI:83898"/>
        <dbReference type="ChEBI" id="CHEBI:83900"/>
        <dbReference type="ChEBI" id="CHEBI:456216"/>
        <dbReference type="EC" id="6.3.2.9"/>
    </reaction>
</comment>
<comment type="function">
    <text evidence="7">Cell wall formation. Catalyzes the addition of glutamate to the nucleotide precursor UDP-N-acetylmuramoyl-L-alanine (UMA).</text>
</comment>
<dbReference type="GO" id="GO:0051301">
    <property type="term" value="P:cell division"/>
    <property type="evidence" value="ECO:0007669"/>
    <property type="project" value="UniProtKB-KW"/>
</dbReference>
<evidence type="ECO:0000256" key="2">
    <source>
        <dbReference type="ARBA" id="ARBA00004752"/>
    </source>
</evidence>
<dbReference type="PANTHER" id="PTHR43692">
    <property type="entry name" value="UDP-N-ACETYLMURAMOYLALANINE--D-GLUTAMATE LIGASE"/>
    <property type="match status" value="1"/>
</dbReference>
<keyword evidence="11" id="KW-1185">Reference proteome</keyword>
<dbReference type="Pfam" id="PF08245">
    <property type="entry name" value="Mur_ligase_M"/>
    <property type="match status" value="1"/>
</dbReference>
<keyword evidence="3" id="KW-0963">Cytoplasm</keyword>
<dbReference type="GO" id="GO:0008764">
    <property type="term" value="F:UDP-N-acetylmuramoylalanine-D-glutamate ligase activity"/>
    <property type="evidence" value="ECO:0007669"/>
    <property type="project" value="UniProtKB-EC"/>
</dbReference>
<dbReference type="Pfam" id="PF21799">
    <property type="entry name" value="MurD-like_N"/>
    <property type="match status" value="1"/>
</dbReference>
<keyword evidence="5" id="KW-0547">Nucleotide-binding</keyword>
<evidence type="ECO:0000256" key="7">
    <source>
        <dbReference type="RuleBase" id="RU003664"/>
    </source>
</evidence>
<dbReference type="NCBIfam" id="TIGR01087">
    <property type="entry name" value="murD"/>
    <property type="match status" value="1"/>
</dbReference>
<dbReference type="Gene3D" id="3.40.50.720">
    <property type="entry name" value="NAD(P)-binding Rossmann-like Domain"/>
    <property type="match status" value="1"/>
</dbReference>
<reference evidence="10 11" key="1">
    <citation type="submission" date="2023-11" db="EMBL/GenBank/DDBJ databases">
        <title>Peredibacter starrii A3.12.</title>
        <authorList>
            <person name="Mitchell R.J."/>
        </authorList>
    </citation>
    <scope>NUCLEOTIDE SEQUENCE [LARGE SCALE GENOMIC DNA]</scope>
    <source>
        <strain evidence="10 11">A3.12</strain>
    </source>
</reference>
<keyword evidence="7" id="KW-0961">Cell wall biogenesis/degradation</keyword>
<dbReference type="GO" id="GO:0071555">
    <property type="term" value="P:cell wall organization"/>
    <property type="evidence" value="ECO:0007669"/>
    <property type="project" value="UniProtKB-KW"/>
</dbReference>
<dbReference type="InterPro" id="IPR004101">
    <property type="entry name" value="Mur_ligase_C"/>
</dbReference>
<feature type="domain" description="Mur ligase C-terminal" evidence="8">
    <location>
        <begin position="325"/>
        <end position="436"/>
    </location>
</feature>
<proteinExistence type="predicted"/>
<keyword evidence="7" id="KW-0132">Cell division</keyword>
<evidence type="ECO:0000256" key="5">
    <source>
        <dbReference type="ARBA" id="ARBA00022741"/>
    </source>
</evidence>
<dbReference type="GO" id="GO:0005737">
    <property type="term" value="C:cytoplasm"/>
    <property type="evidence" value="ECO:0007669"/>
    <property type="project" value="UniProtKB-SubCell"/>
</dbReference>
<dbReference type="AlphaFoldDB" id="A0AAX4HQY5"/>
<dbReference type="RefSeq" id="WP_321396009.1">
    <property type="nucleotide sequence ID" value="NZ_CP139487.1"/>
</dbReference>
<dbReference type="EMBL" id="CP139487">
    <property type="protein sequence ID" value="WPU65475.1"/>
    <property type="molecule type" value="Genomic_DNA"/>
</dbReference>
<evidence type="ECO:0000259" key="8">
    <source>
        <dbReference type="Pfam" id="PF02875"/>
    </source>
</evidence>
<comment type="pathway">
    <text evidence="2 7">Cell wall biogenesis; peptidoglycan biosynthesis.</text>
</comment>
<organism evidence="10 11">
    <name type="scientific">Peredibacter starrii</name>
    <dbReference type="NCBI Taxonomy" id="28202"/>
    <lineage>
        <taxon>Bacteria</taxon>
        <taxon>Pseudomonadati</taxon>
        <taxon>Bdellovibrionota</taxon>
        <taxon>Bacteriovoracia</taxon>
        <taxon>Bacteriovoracales</taxon>
        <taxon>Bacteriovoracaceae</taxon>
        <taxon>Peredibacter</taxon>
    </lineage>
</organism>
<dbReference type="GO" id="GO:0005524">
    <property type="term" value="F:ATP binding"/>
    <property type="evidence" value="ECO:0007669"/>
    <property type="project" value="UniProtKB-KW"/>
</dbReference>
<dbReference type="KEGG" id="psti:SOO65_01820"/>
<accession>A0AAX4HQY5</accession>
<dbReference type="GO" id="GO:0008360">
    <property type="term" value="P:regulation of cell shape"/>
    <property type="evidence" value="ECO:0007669"/>
    <property type="project" value="UniProtKB-KW"/>
</dbReference>
<dbReference type="GO" id="GO:0009252">
    <property type="term" value="P:peptidoglycan biosynthetic process"/>
    <property type="evidence" value="ECO:0007669"/>
    <property type="project" value="UniProtKB-KW"/>
</dbReference>
<dbReference type="Proteomes" id="UP001324634">
    <property type="component" value="Chromosome"/>
</dbReference>
<keyword evidence="7" id="KW-0131">Cell cycle</keyword>
<dbReference type="PANTHER" id="PTHR43692:SF1">
    <property type="entry name" value="UDP-N-ACETYLMURAMOYLALANINE--D-GLUTAMATE LIGASE"/>
    <property type="match status" value="1"/>
</dbReference>
<evidence type="ECO:0000313" key="10">
    <source>
        <dbReference type="EMBL" id="WPU65475.1"/>
    </source>
</evidence>
<sequence>MMEKYKGKKVLIVGLGKTGFALINLFTQLGCDLKVTDIKPIFDLNKQVKRLKKINPTPTMTLGEHKDEDFIEADIIVYSSSVDPNLPQLKVAREHGRQVYSDFAFAYENCTKPIVAVCGSHGRTIISHMIGYTLKLDRKNVFVGGTSDEPFINFLSLQNKEEIDYCVIEVSPQQLQTVESFKPVLAVYPNLEEKNLLGRFKTSSEYLDTALKVARNLGPENYLVANFDKLASNSVLRSSQAQTFWYSRKSFVTMGVISEIQGTHFHDKRIHSNIHFHSEFKVTDMRIVGVNNRENLMAAITACKALKVSDAAIQQCIEKFPGIPHRLEFVVEKNGVRFYNDSKSETMDELKVSLEAFKDPVILIAGGKEIEGIPFDKYANIIREKVRVLVLVGEVKESMNRILGDVTQTYLVGSFDESVLLAYQKSRTGDTILLCPGNESTDVFRDFEEKGNYYKKLIFQL</sequence>
<keyword evidence="7" id="KW-0573">Peptidoglycan synthesis</keyword>
<keyword evidence="4 10" id="KW-0436">Ligase</keyword>
<dbReference type="Pfam" id="PF02875">
    <property type="entry name" value="Mur_ligase_C"/>
    <property type="match status" value="1"/>
</dbReference>
<keyword evidence="7" id="KW-0133">Cell shape</keyword>
<name>A0AAX4HQY5_9BACT</name>
<dbReference type="Gene3D" id="3.90.190.20">
    <property type="entry name" value="Mur ligase, C-terminal domain"/>
    <property type="match status" value="1"/>
</dbReference>
<dbReference type="InterPro" id="IPR036565">
    <property type="entry name" value="Mur-like_cat_sf"/>
</dbReference>
<evidence type="ECO:0000256" key="1">
    <source>
        <dbReference type="ARBA" id="ARBA00004496"/>
    </source>
</evidence>
<dbReference type="InterPro" id="IPR005762">
    <property type="entry name" value="MurD"/>
</dbReference>
<dbReference type="EC" id="6.3.2.9" evidence="7"/>
<gene>
    <name evidence="10" type="primary">murD</name>
    <name evidence="10" type="ORF">SOO65_01820</name>
</gene>
<evidence type="ECO:0000256" key="6">
    <source>
        <dbReference type="ARBA" id="ARBA00022840"/>
    </source>
</evidence>
<evidence type="ECO:0000259" key="9">
    <source>
        <dbReference type="Pfam" id="PF08245"/>
    </source>
</evidence>
<dbReference type="InterPro" id="IPR013221">
    <property type="entry name" value="Mur_ligase_cen"/>
</dbReference>
<feature type="domain" description="Mur ligase central" evidence="9">
    <location>
        <begin position="117"/>
        <end position="302"/>
    </location>
</feature>
<evidence type="ECO:0000256" key="4">
    <source>
        <dbReference type="ARBA" id="ARBA00022598"/>
    </source>
</evidence>
<dbReference type="SUPFAM" id="SSF53244">
    <property type="entry name" value="MurD-like peptide ligases, peptide-binding domain"/>
    <property type="match status" value="1"/>
</dbReference>
<dbReference type="SUPFAM" id="SSF53623">
    <property type="entry name" value="MurD-like peptide ligases, catalytic domain"/>
    <property type="match status" value="1"/>
</dbReference>
<comment type="subcellular location">
    <subcellularLocation>
        <location evidence="1 7">Cytoplasm</location>
    </subcellularLocation>
</comment>
<keyword evidence="6" id="KW-0067">ATP-binding</keyword>